<name>A0A0C2NKM9_THEKT</name>
<evidence type="ECO:0000313" key="2">
    <source>
        <dbReference type="EMBL" id="KII74547.1"/>
    </source>
</evidence>
<sequence>MPNLMKFKPIEPKNAALRVEVLKAVITCLKTKERFSFTATDENGNGSWIVVVVFSIIVIVVVGVFMKTNHLFTNQRISLSYFSARYSKLIDEPETEMIIKYK</sequence>
<dbReference type="AlphaFoldDB" id="A0A0C2NKM9"/>
<proteinExistence type="predicted"/>
<keyword evidence="1" id="KW-0472">Membrane</keyword>
<evidence type="ECO:0000313" key="3">
    <source>
        <dbReference type="Proteomes" id="UP000031668"/>
    </source>
</evidence>
<keyword evidence="1" id="KW-0812">Transmembrane</keyword>
<reference evidence="2 3" key="1">
    <citation type="journal article" date="2014" name="Genome Biol. Evol.">
        <title>The genome of the myxosporean Thelohanellus kitauei shows adaptations to nutrient acquisition within its fish host.</title>
        <authorList>
            <person name="Yang Y."/>
            <person name="Xiong J."/>
            <person name="Zhou Z."/>
            <person name="Huo F."/>
            <person name="Miao W."/>
            <person name="Ran C."/>
            <person name="Liu Y."/>
            <person name="Zhang J."/>
            <person name="Feng J."/>
            <person name="Wang M."/>
            <person name="Wang M."/>
            <person name="Wang L."/>
            <person name="Yao B."/>
        </authorList>
    </citation>
    <scope>NUCLEOTIDE SEQUENCE [LARGE SCALE GENOMIC DNA]</scope>
    <source>
        <strain evidence="2">Wuqing</strain>
    </source>
</reference>
<evidence type="ECO:0000256" key="1">
    <source>
        <dbReference type="SAM" id="Phobius"/>
    </source>
</evidence>
<keyword evidence="1" id="KW-1133">Transmembrane helix</keyword>
<dbReference type="EMBL" id="JWZT01000365">
    <property type="protein sequence ID" value="KII74547.1"/>
    <property type="molecule type" value="Genomic_DNA"/>
</dbReference>
<feature type="transmembrane region" description="Helical" evidence="1">
    <location>
        <begin position="46"/>
        <end position="66"/>
    </location>
</feature>
<comment type="caution">
    <text evidence="2">The sequence shown here is derived from an EMBL/GenBank/DDBJ whole genome shotgun (WGS) entry which is preliminary data.</text>
</comment>
<dbReference type="Proteomes" id="UP000031668">
    <property type="component" value="Unassembled WGS sequence"/>
</dbReference>
<keyword evidence="3" id="KW-1185">Reference proteome</keyword>
<protein>
    <submittedName>
        <fullName evidence="2">Uncharacterized protein</fullName>
    </submittedName>
</protein>
<gene>
    <name evidence="2" type="ORF">RF11_05751</name>
</gene>
<accession>A0A0C2NKM9</accession>
<organism evidence="2 3">
    <name type="scientific">Thelohanellus kitauei</name>
    <name type="common">Myxosporean</name>
    <dbReference type="NCBI Taxonomy" id="669202"/>
    <lineage>
        <taxon>Eukaryota</taxon>
        <taxon>Metazoa</taxon>
        <taxon>Cnidaria</taxon>
        <taxon>Myxozoa</taxon>
        <taxon>Myxosporea</taxon>
        <taxon>Bivalvulida</taxon>
        <taxon>Platysporina</taxon>
        <taxon>Myxobolidae</taxon>
        <taxon>Thelohanellus</taxon>
    </lineage>
</organism>